<name>A0AA36DKY7_CYLNA</name>
<reference evidence="2" key="1">
    <citation type="submission" date="2023-07" db="EMBL/GenBank/DDBJ databases">
        <authorList>
            <consortium name="CYATHOMIX"/>
        </authorList>
    </citation>
    <scope>NUCLEOTIDE SEQUENCE</scope>
    <source>
        <strain evidence="2">N/A</strain>
    </source>
</reference>
<feature type="chain" id="PRO_5041396735" evidence="1">
    <location>
        <begin position="35"/>
        <end position="168"/>
    </location>
</feature>
<dbReference type="Proteomes" id="UP001176961">
    <property type="component" value="Unassembled WGS sequence"/>
</dbReference>
<organism evidence="2 3">
    <name type="scientific">Cylicocyclus nassatus</name>
    <name type="common">Nematode worm</name>
    <dbReference type="NCBI Taxonomy" id="53992"/>
    <lineage>
        <taxon>Eukaryota</taxon>
        <taxon>Metazoa</taxon>
        <taxon>Ecdysozoa</taxon>
        <taxon>Nematoda</taxon>
        <taxon>Chromadorea</taxon>
        <taxon>Rhabditida</taxon>
        <taxon>Rhabditina</taxon>
        <taxon>Rhabditomorpha</taxon>
        <taxon>Strongyloidea</taxon>
        <taxon>Strongylidae</taxon>
        <taxon>Cylicocyclus</taxon>
    </lineage>
</organism>
<accession>A0AA36DKY7</accession>
<dbReference type="AlphaFoldDB" id="A0AA36DKY7"/>
<dbReference type="EMBL" id="CATQJL010000001">
    <property type="protein sequence ID" value="CAJ0588298.1"/>
    <property type="molecule type" value="Genomic_DNA"/>
</dbReference>
<feature type="signal peptide" evidence="1">
    <location>
        <begin position="1"/>
        <end position="34"/>
    </location>
</feature>
<sequence length="168" mass="19415">MNRWRERIPAICAKHVYLLYLLSAFLLVVTPVLGAKKCETPGCCGLGKREPKKIDVELSVAFCCACAEERDWLRFISVSDNENAMDKLYGKIGHTLYMVKQMNLVYELGIVCRRFTKYFTKQKLINKRIGCFLYGMEGNTDPRDYKVAYKLRGKVANAYLEPVVLYEY</sequence>
<evidence type="ECO:0000313" key="3">
    <source>
        <dbReference type="Proteomes" id="UP001176961"/>
    </source>
</evidence>
<keyword evidence="3" id="KW-1185">Reference proteome</keyword>
<gene>
    <name evidence="2" type="ORF">CYNAS_LOCUS281</name>
</gene>
<evidence type="ECO:0000256" key="1">
    <source>
        <dbReference type="SAM" id="SignalP"/>
    </source>
</evidence>
<proteinExistence type="predicted"/>
<keyword evidence="1" id="KW-0732">Signal</keyword>
<protein>
    <submittedName>
        <fullName evidence="2">Uncharacterized protein</fullName>
    </submittedName>
</protein>
<comment type="caution">
    <text evidence="2">The sequence shown here is derived from an EMBL/GenBank/DDBJ whole genome shotgun (WGS) entry which is preliminary data.</text>
</comment>
<evidence type="ECO:0000313" key="2">
    <source>
        <dbReference type="EMBL" id="CAJ0588298.1"/>
    </source>
</evidence>